<sequence length="160" mass="18529">MYFVRLPEPSGIARIAVLVLKTTVLVVMRPRPLNCRRRHPNVSLQNEIQFLRESVEFCGDKVSDFENTLKKLTDYMKLTDMLKNENQTLKSELLEMNKKIEYMDQLNRSNNIEIVGVPELPSENLLQVVEKIGTSVDYKINNDMVDSVHRVPTRNDLGRP</sequence>
<accession>A0ABD2NTU4</accession>
<organism evidence="1 2">
    <name type="scientific">Cryptolaemus montrouzieri</name>
    <dbReference type="NCBI Taxonomy" id="559131"/>
    <lineage>
        <taxon>Eukaryota</taxon>
        <taxon>Metazoa</taxon>
        <taxon>Ecdysozoa</taxon>
        <taxon>Arthropoda</taxon>
        <taxon>Hexapoda</taxon>
        <taxon>Insecta</taxon>
        <taxon>Pterygota</taxon>
        <taxon>Neoptera</taxon>
        <taxon>Endopterygota</taxon>
        <taxon>Coleoptera</taxon>
        <taxon>Polyphaga</taxon>
        <taxon>Cucujiformia</taxon>
        <taxon>Coccinelloidea</taxon>
        <taxon>Coccinellidae</taxon>
        <taxon>Scymninae</taxon>
        <taxon>Scymnini</taxon>
        <taxon>Cryptolaemus</taxon>
    </lineage>
</organism>
<name>A0ABD2NTU4_9CUCU</name>
<comment type="caution">
    <text evidence="1">The sequence shown here is derived from an EMBL/GenBank/DDBJ whole genome shotgun (WGS) entry which is preliminary data.</text>
</comment>
<proteinExistence type="predicted"/>
<reference evidence="1 2" key="1">
    <citation type="journal article" date="2021" name="BMC Biol.">
        <title>Horizontally acquired antibacterial genes associated with adaptive radiation of ladybird beetles.</title>
        <authorList>
            <person name="Li H.S."/>
            <person name="Tang X.F."/>
            <person name="Huang Y.H."/>
            <person name="Xu Z.Y."/>
            <person name="Chen M.L."/>
            <person name="Du X.Y."/>
            <person name="Qiu B.Y."/>
            <person name="Chen P.T."/>
            <person name="Zhang W."/>
            <person name="Slipinski A."/>
            <person name="Escalona H.E."/>
            <person name="Waterhouse R.M."/>
            <person name="Zwick A."/>
            <person name="Pang H."/>
        </authorList>
    </citation>
    <scope>NUCLEOTIDE SEQUENCE [LARGE SCALE GENOMIC DNA]</scope>
    <source>
        <strain evidence="1">SYSU2018</strain>
    </source>
</reference>
<dbReference type="Proteomes" id="UP001516400">
    <property type="component" value="Unassembled WGS sequence"/>
</dbReference>
<evidence type="ECO:0000313" key="1">
    <source>
        <dbReference type="EMBL" id="KAL3282138.1"/>
    </source>
</evidence>
<keyword evidence="2" id="KW-1185">Reference proteome</keyword>
<dbReference type="EMBL" id="JABFTP020000144">
    <property type="protein sequence ID" value="KAL3282138.1"/>
    <property type="molecule type" value="Genomic_DNA"/>
</dbReference>
<evidence type="ECO:0000313" key="2">
    <source>
        <dbReference type="Proteomes" id="UP001516400"/>
    </source>
</evidence>
<dbReference type="AlphaFoldDB" id="A0ABD2NTU4"/>
<protein>
    <submittedName>
        <fullName evidence="1">Uncharacterized protein</fullName>
    </submittedName>
</protein>
<gene>
    <name evidence="1" type="ORF">HHI36_005333</name>
</gene>